<gene>
    <name evidence="5" type="ORF">MAR_009856</name>
</gene>
<organism evidence="5 6">
    <name type="scientific">Mya arenaria</name>
    <name type="common">Soft-shell clam</name>
    <dbReference type="NCBI Taxonomy" id="6604"/>
    <lineage>
        <taxon>Eukaryota</taxon>
        <taxon>Metazoa</taxon>
        <taxon>Spiralia</taxon>
        <taxon>Lophotrochozoa</taxon>
        <taxon>Mollusca</taxon>
        <taxon>Bivalvia</taxon>
        <taxon>Autobranchia</taxon>
        <taxon>Heteroconchia</taxon>
        <taxon>Euheterodonta</taxon>
        <taxon>Imparidentia</taxon>
        <taxon>Neoheterodontei</taxon>
        <taxon>Myida</taxon>
        <taxon>Myoidea</taxon>
        <taxon>Myidae</taxon>
        <taxon>Mya</taxon>
    </lineage>
</organism>
<dbReference type="PANTHER" id="PTHR24300">
    <property type="entry name" value="CYTOCHROME P450 508A4-RELATED"/>
    <property type="match status" value="1"/>
</dbReference>
<dbReference type="InterPro" id="IPR036396">
    <property type="entry name" value="Cyt_P450_sf"/>
</dbReference>
<dbReference type="Pfam" id="PF00067">
    <property type="entry name" value="p450"/>
    <property type="match status" value="1"/>
</dbReference>
<dbReference type="InterPro" id="IPR017972">
    <property type="entry name" value="Cyt_P450_CS"/>
</dbReference>
<dbReference type="PROSITE" id="PS00086">
    <property type="entry name" value="CYTOCHROME_P450"/>
    <property type="match status" value="1"/>
</dbReference>
<dbReference type="Proteomes" id="UP001164746">
    <property type="component" value="Chromosome 4"/>
</dbReference>
<keyword evidence="4" id="KW-0503">Monooxygenase</keyword>
<name>A0ABY7DZY4_MYAAR</name>
<evidence type="ECO:0000256" key="4">
    <source>
        <dbReference type="RuleBase" id="RU000461"/>
    </source>
</evidence>
<dbReference type="InterPro" id="IPR001128">
    <property type="entry name" value="Cyt_P450"/>
</dbReference>
<evidence type="ECO:0000313" key="6">
    <source>
        <dbReference type="Proteomes" id="UP001164746"/>
    </source>
</evidence>
<keyword evidence="2 4" id="KW-0479">Metal-binding</keyword>
<dbReference type="PANTHER" id="PTHR24300:SF403">
    <property type="entry name" value="CYTOCHROME P450 306A1"/>
    <property type="match status" value="1"/>
</dbReference>
<dbReference type="PRINTS" id="PR00385">
    <property type="entry name" value="P450"/>
</dbReference>
<dbReference type="InterPro" id="IPR002401">
    <property type="entry name" value="Cyt_P450_E_grp-I"/>
</dbReference>
<proteinExistence type="inferred from homology"/>
<keyword evidence="4" id="KW-0560">Oxidoreductase</keyword>
<dbReference type="Gene3D" id="1.10.630.10">
    <property type="entry name" value="Cytochrome P450"/>
    <property type="match status" value="1"/>
</dbReference>
<dbReference type="SUPFAM" id="SSF48264">
    <property type="entry name" value="Cytochrome P450"/>
    <property type="match status" value="1"/>
</dbReference>
<dbReference type="PRINTS" id="PR00463">
    <property type="entry name" value="EP450I"/>
</dbReference>
<evidence type="ECO:0000256" key="3">
    <source>
        <dbReference type="ARBA" id="ARBA00023004"/>
    </source>
</evidence>
<dbReference type="InterPro" id="IPR050182">
    <property type="entry name" value="Cytochrome_P450_fam2"/>
</dbReference>
<evidence type="ECO:0000256" key="1">
    <source>
        <dbReference type="ARBA" id="ARBA00010617"/>
    </source>
</evidence>
<evidence type="ECO:0000256" key="2">
    <source>
        <dbReference type="ARBA" id="ARBA00022723"/>
    </source>
</evidence>
<reference evidence="5" key="1">
    <citation type="submission" date="2022-11" db="EMBL/GenBank/DDBJ databases">
        <title>Centuries of genome instability and evolution in soft-shell clam transmissible cancer (bioRxiv).</title>
        <authorList>
            <person name="Hart S.F.M."/>
            <person name="Yonemitsu M.A."/>
            <person name="Giersch R.M."/>
            <person name="Beal B.F."/>
            <person name="Arriagada G."/>
            <person name="Davis B.W."/>
            <person name="Ostrander E.A."/>
            <person name="Goff S.P."/>
            <person name="Metzger M.J."/>
        </authorList>
    </citation>
    <scope>NUCLEOTIDE SEQUENCE</scope>
    <source>
        <strain evidence="5">MELC-2E11</strain>
        <tissue evidence="5">Siphon/mantle</tissue>
    </source>
</reference>
<keyword evidence="4" id="KW-0349">Heme</keyword>
<sequence length="277" mass="31340">MVVFLLKCETSKYQNINLQLISKRTAAIERVKRYLSETIGDHKASFDKDNIRDFIDLYLKASREDSEQQLFTEANVYKIIVDLFLAGGETTGTSLDWALLYMVVHPRVQERCFEEISMVVGTGRPVCVADKNALPYTQATLLEIQRIANTLTFSLPHVANSDSTLFGYTIPKGSIVIANLYSAHQDPKYWPDPDSFRPERFLNSDGKVARKDGMVPFGNGPRLCIGEPLARMELFLIFTNLLQSFRFCPSPDTEYTLEGTQALTFTALPYDIVVKSR</sequence>
<accession>A0ABY7DZY4</accession>
<protein>
    <submittedName>
        <fullName evidence="5">CP2U1-like protein</fullName>
    </submittedName>
</protein>
<evidence type="ECO:0000313" key="5">
    <source>
        <dbReference type="EMBL" id="WAR03298.1"/>
    </source>
</evidence>
<comment type="similarity">
    <text evidence="1 4">Belongs to the cytochrome P450 family.</text>
</comment>
<keyword evidence="6" id="KW-1185">Reference proteome</keyword>
<dbReference type="EMBL" id="CP111015">
    <property type="protein sequence ID" value="WAR03298.1"/>
    <property type="molecule type" value="Genomic_DNA"/>
</dbReference>
<keyword evidence="3 4" id="KW-0408">Iron</keyword>